<dbReference type="InterPro" id="IPR036291">
    <property type="entry name" value="NAD(P)-bd_dom_sf"/>
</dbReference>
<evidence type="ECO:0000259" key="1">
    <source>
        <dbReference type="Pfam" id="PF02317"/>
    </source>
</evidence>
<reference evidence="3 4" key="1">
    <citation type="journal article" date="2021" name="ISME Commun">
        <title>Automated analysis of genomic sequences facilitates high-throughput and comprehensive description of bacteria.</title>
        <authorList>
            <person name="Hitch T.C.A."/>
        </authorList>
    </citation>
    <scope>NUCLEOTIDE SEQUENCE [LARGE SCALE GENOMIC DNA]</scope>
    <source>
        <strain evidence="3 4">H2_18</strain>
    </source>
</reference>
<comment type="caution">
    <text evidence="3">The sequence shown here is derived from an EMBL/GenBank/DDBJ whole genome shotgun (WGS) entry which is preliminary data.</text>
</comment>
<dbReference type="SUPFAM" id="SSF51735">
    <property type="entry name" value="NAD(P)-binding Rossmann-fold domains"/>
    <property type="match status" value="1"/>
</dbReference>
<dbReference type="PANTHER" id="PTHR38015:SF1">
    <property type="entry name" value="OPINE DEHYDROGENASE DOMAIN-CONTAINING PROTEIN"/>
    <property type="match status" value="1"/>
</dbReference>
<dbReference type="RefSeq" id="WP_267304108.1">
    <property type="nucleotide sequence ID" value="NZ_JAOQJX010000014.1"/>
</dbReference>
<dbReference type="Gene3D" id="3.40.50.720">
    <property type="entry name" value="NAD(P)-binding Rossmann-like Domain"/>
    <property type="match status" value="1"/>
</dbReference>
<dbReference type="Pfam" id="PF02558">
    <property type="entry name" value="ApbA"/>
    <property type="match status" value="1"/>
</dbReference>
<organism evidence="3 4">
    <name type="scientific">Faecalicatena acetigenes</name>
    <dbReference type="NCBI Taxonomy" id="2981790"/>
    <lineage>
        <taxon>Bacteria</taxon>
        <taxon>Bacillati</taxon>
        <taxon>Bacillota</taxon>
        <taxon>Clostridia</taxon>
        <taxon>Lachnospirales</taxon>
        <taxon>Lachnospiraceae</taxon>
        <taxon>Faecalicatena</taxon>
    </lineage>
</organism>
<feature type="domain" description="Ketopantoate reductase N-terminal" evidence="2">
    <location>
        <begin position="5"/>
        <end position="108"/>
    </location>
</feature>
<accession>A0ABT2TCF9</accession>
<evidence type="ECO:0000313" key="4">
    <source>
        <dbReference type="Proteomes" id="UP001652394"/>
    </source>
</evidence>
<dbReference type="InterPro" id="IPR003421">
    <property type="entry name" value="Opine_DH"/>
</dbReference>
<dbReference type="InterPro" id="IPR051729">
    <property type="entry name" value="Opine/Lysopine_DH"/>
</dbReference>
<protein>
    <submittedName>
        <fullName evidence="3">NAD/NADP octopine/nopaline dehydrogenase family protein</fullName>
    </submittedName>
</protein>
<evidence type="ECO:0000259" key="2">
    <source>
        <dbReference type="Pfam" id="PF02558"/>
    </source>
</evidence>
<feature type="domain" description="Opine dehydrogenase" evidence="1">
    <location>
        <begin position="186"/>
        <end position="324"/>
    </location>
</feature>
<evidence type="ECO:0000313" key="3">
    <source>
        <dbReference type="EMBL" id="MCU6747935.1"/>
    </source>
</evidence>
<dbReference type="Pfam" id="PF02317">
    <property type="entry name" value="Octopine_DH"/>
    <property type="match status" value="1"/>
</dbReference>
<name>A0ABT2TCF9_9FIRM</name>
<sequence length="355" mass="39022">MIKYITVVGGGSTGHAAAAYLTGKGFAVTLCDNENFKEELEAVETEGGVMLRGRAGRGIYPLACVTHDFKAAVESAELIFVCVPAARHREIAEQIAPYMKEEQSVLILPGNLASFIFKDVFEKNNVPDSVIIAEMEGNLCPCRLTAPVEVTVGLPIRAKKISALPGSKTAKFMERNKGVLDFIANKHVLEGALLSDNYVLHIGTTLLASSTVDAMGEEFILFQHGLTDYAVHCTEAIRRERIRLLAAFGLEERDSATEFFEELRDWKNHPEYSVFRTLKGPDSLHHRYIEEDAVACASMALSCAERLGIEMPVLKSVITLASAVNEKEYYAEGRTLENSGFAPELSMEEIISRIS</sequence>
<dbReference type="Proteomes" id="UP001652394">
    <property type="component" value="Unassembled WGS sequence"/>
</dbReference>
<gene>
    <name evidence="3" type="ORF">OCV51_09780</name>
</gene>
<dbReference type="PANTHER" id="PTHR38015">
    <property type="entry name" value="BLR6086 PROTEIN"/>
    <property type="match status" value="1"/>
</dbReference>
<proteinExistence type="predicted"/>
<dbReference type="InterPro" id="IPR008927">
    <property type="entry name" value="6-PGluconate_DH-like_C_sf"/>
</dbReference>
<dbReference type="EMBL" id="JAOQJX010000014">
    <property type="protein sequence ID" value="MCU6747935.1"/>
    <property type="molecule type" value="Genomic_DNA"/>
</dbReference>
<dbReference type="Gene3D" id="1.10.1040.10">
    <property type="entry name" value="N-(1-d-carboxylethyl)-l-norvaline Dehydrogenase, domain 2"/>
    <property type="match status" value="1"/>
</dbReference>
<dbReference type="InterPro" id="IPR013332">
    <property type="entry name" value="KPR_N"/>
</dbReference>
<keyword evidence="4" id="KW-1185">Reference proteome</keyword>
<dbReference type="InterPro" id="IPR013328">
    <property type="entry name" value="6PGD_dom2"/>
</dbReference>
<dbReference type="SUPFAM" id="SSF48179">
    <property type="entry name" value="6-phosphogluconate dehydrogenase C-terminal domain-like"/>
    <property type="match status" value="1"/>
</dbReference>